<accession>A0A9J6B1M4</accession>
<proteinExistence type="predicted"/>
<name>A0A9J6B1M4_SOLCO</name>
<dbReference type="EMBL" id="JACXVP010000001">
    <property type="protein sequence ID" value="KAG5630556.1"/>
    <property type="molecule type" value="Genomic_DNA"/>
</dbReference>
<comment type="caution">
    <text evidence="1">The sequence shown here is derived from an EMBL/GenBank/DDBJ whole genome shotgun (WGS) entry which is preliminary data.</text>
</comment>
<dbReference type="Proteomes" id="UP000824120">
    <property type="component" value="Chromosome 1"/>
</dbReference>
<sequence>MEPLKFYCRSLVMWILNIWFITLTSVNEIRVDFPSSGSIYFQVGFINKKLDIKQFETPRSCQDNALALCGGPSLRQAQKGCHHTPHAPLQSTTTKHIHLLTR</sequence>
<evidence type="ECO:0000313" key="2">
    <source>
        <dbReference type="Proteomes" id="UP000824120"/>
    </source>
</evidence>
<dbReference type="SUPFAM" id="SSF141562">
    <property type="entry name" value="At5g01610-like"/>
    <property type="match status" value="1"/>
</dbReference>
<reference evidence="1 2" key="1">
    <citation type="submission" date="2020-09" db="EMBL/GenBank/DDBJ databases">
        <title>De no assembly of potato wild relative species, Solanum commersonii.</title>
        <authorList>
            <person name="Cho K."/>
        </authorList>
    </citation>
    <scope>NUCLEOTIDE SEQUENCE [LARGE SCALE GENOMIC DNA]</scope>
    <source>
        <strain evidence="1">LZ3.2</strain>
        <tissue evidence="1">Leaf</tissue>
    </source>
</reference>
<protein>
    <submittedName>
        <fullName evidence="1">Uncharacterized protein</fullName>
    </submittedName>
</protein>
<gene>
    <name evidence="1" type="ORF">H5410_002273</name>
</gene>
<evidence type="ECO:0000313" key="1">
    <source>
        <dbReference type="EMBL" id="KAG5630556.1"/>
    </source>
</evidence>
<organism evidence="1 2">
    <name type="scientific">Solanum commersonii</name>
    <name type="common">Commerson's wild potato</name>
    <name type="synonym">Commerson's nightshade</name>
    <dbReference type="NCBI Taxonomy" id="4109"/>
    <lineage>
        <taxon>Eukaryota</taxon>
        <taxon>Viridiplantae</taxon>
        <taxon>Streptophyta</taxon>
        <taxon>Embryophyta</taxon>
        <taxon>Tracheophyta</taxon>
        <taxon>Spermatophyta</taxon>
        <taxon>Magnoliopsida</taxon>
        <taxon>eudicotyledons</taxon>
        <taxon>Gunneridae</taxon>
        <taxon>Pentapetalae</taxon>
        <taxon>asterids</taxon>
        <taxon>lamiids</taxon>
        <taxon>Solanales</taxon>
        <taxon>Solanaceae</taxon>
        <taxon>Solanoideae</taxon>
        <taxon>Solaneae</taxon>
        <taxon>Solanum</taxon>
    </lineage>
</organism>
<dbReference type="AlphaFoldDB" id="A0A9J6B1M4"/>
<dbReference type="InterPro" id="IPR036758">
    <property type="entry name" value="At5g01610-like"/>
</dbReference>
<dbReference type="OrthoDB" id="755906at2759"/>
<keyword evidence="2" id="KW-1185">Reference proteome</keyword>